<organism evidence="1 2">
    <name type="scientific">Winogradskyella litorisediminis</name>
    <dbReference type="NCBI Taxonomy" id="1156618"/>
    <lineage>
        <taxon>Bacteria</taxon>
        <taxon>Pseudomonadati</taxon>
        <taxon>Bacteroidota</taxon>
        <taxon>Flavobacteriia</taxon>
        <taxon>Flavobacteriales</taxon>
        <taxon>Flavobacteriaceae</taxon>
        <taxon>Winogradskyella</taxon>
    </lineage>
</organism>
<dbReference type="EMBL" id="JBHTJL010000009">
    <property type="protein sequence ID" value="MFD1062893.1"/>
    <property type="molecule type" value="Genomic_DNA"/>
</dbReference>
<comment type="caution">
    <text evidence="1">The sequence shown here is derived from an EMBL/GenBank/DDBJ whole genome shotgun (WGS) entry which is preliminary data.</text>
</comment>
<reference evidence="2" key="1">
    <citation type="journal article" date="2019" name="Int. J. Syst. Evol. Microbiol.">
        <title>The Global Catalogue of Microorganisms (GCM) 10K type strain sequencing project: providing services to taxonomists for standard genome sequencing and annotation.</title>
        <authorList>
            <consortium name="The Broad Institute Genomics Platform"/>
            <consortium name="The Broad Institute Genome Sequencing Center for Infectious Disease"/>
            <person name="Wu L."/>
            <person name="Ma J."/>
        </authorList>
    </citation>
    <scope>NUCLEOTIDE SEQUENCE [LARGE SCALE GENOMIC DNA]</scope>
    <source>
        <strain evidence="2">CCUG 62215</strain>
    </source>
</reference>
<protein>
    <recommendedName>
        <fullName evidence="3">DUF3575 domain-containing protein</fullName>
    </recommendedName>
</protein>
<evidence type="ECO:0000313" key="1">
    <source>
        <dbReference type="EMBL" id="MFD1062893.1"/>
    </source>
</evidence>
<dbReference type="Proteomes" id="UP001597013">
    <property type="component" value="Unassembled WGS sequence"/>
</dbReference>
<name>A0ABW3N6A0_9FLAO</name>
<dbReference type="RefSeq" id="WP_386129157.1">
    <property type="nucleotide sequence ID" value="NZ_JBHTJL010000009.1"/>
</dbReference>
<sequence length="186" mass="21420">MKKIVFVLSLNFIFFQSFSQSISVEKSVFAVQTGFLGIWVHNESRLSDDFALRTELGLDAGILSDGPNDFGFAFVAAITLEPRWYYNLKRRVSKNKRIDKNTGNFASIKTTYHPDWFVIHDDNNINFVGDLSIIPTYGIRRHIGKHFNYEAGFGIGYVRYFKKDKVILFDESDVAVNLHLRIGYTF</sequence>
<keyword evidence="2" id="KW-1185">Reference proteome</keyword>
<evidence type="ECO:0000313" key="2">
    <source>
        <dbReference type="Proteomes" id="UP001597013"/>
    </source>
</evidence>
<gene>
    <name evidence="1" type="ORF">ACFQ1Q_06510</name>
</gene>
<accession>A0ABW3N6A0</accession>
<proteinExistence type="predicted"/>
<evidence type="ECO:0008006" key="3">
    <source>
        <dbReference type="Google" id="ProtNLM"/>
    </source>
</evidence>